<evidence type="ECO:0000256" key="10">
    <source>
        <dbReference type="RuleBase" id="RU364128"/>
    </source>
</evidence>
<dbReference type="PANTHER" id="PTHR31961">
    <property type="entry name" value="SENSITIVE TO HIGH EXPRESSION PROTEIN 9, MITOCHONDRIAL"/>
    <property type="match status" value="1"/>
</dbReference>
<evidence type="ECO:0000256" key="4">
    <source>
        <dbReference type="ARBA" id="ARBA00022946"/>
    </source>
</evidence>
<dbReference type="Proteomes" id="UP000005666">
    <property type="component" value="Chromosome 10"/>
</dbReference>
<dbReference type="RefSeq" id="XP_003687540.1">
    <property type="nucleotide sequence ID" value="XM_003687492.1"/>
</dbReference>
<dbReference type="PANTHER" id="PTHR31961:SF3">
    <property type="entry name" value="SENSITIVE TO HIGH EXPRESSION PROTEIN 9, MITOCHONDRIAL"/>
    <property type="match status" value="1"/>
</dbReference>
<name>G8BZ14_TETPH</name>
<sequence>MQCVNRETRMLACRHVARLRPFGLNIRTSRNLYQLHSANARLYATKKVNNKIIDSTWYTKDGPDSSSNGHKPKLRSTVDFALDKLKDNLNRGKDLYRKYSSQLGEQKSKIKGALREAESRFQEQEALEKKDSKLNYNIDATTGGKITGLPSEREVHRRRWARKLEYYLDSLQETIFSASKAFNDVTGYSSVQKLRNSIDFLQNQLQETKIQLKQVKKEYADAIDRRNNSQRELNELLQRKSSWSTDDLENFTRIYKDDSQNTKQEQELKQSVLEWEAKNEKVSEDLYTAILTRYHEEQIWSDKIRRTSSYSSFFLMGMNLFLFLVLQLFLEPWKRRRLTNSFEDKVKLALNEQSASLSKDSIESVDKLNDKLEAFLQTQNPKETNPLDTSAIWTWLRDITTKLQYFELFNPNKTITLTPLQVYSVLAMTSLLTIFLNALV</sequence>
<dbReference type="EMBL" id="HE612865">
    <property type="protein sequence ID" value="CCE65106.1"/>
    <property type="molecule type" value="Genomic_DNA"/>
</dbReference>
<evidence type="ECO:0000313" key="13">
    <source>
        <dbReference type="Proteomes" id="UP000005666"/>
    </source>
</evidence>
<keyword evidence="6 11" id="KW-0175">Coiled coil</keyword>
<evidence type="ECO:0000256" key="8">
    <source>
        <dbReference type="ARBA" id="ARBA00023136"/>
    </source>
</evidence>
<dbReference type="GO" id="GO:0005743">
    <property type="term" value="C:mitochondrial inner membrane"/>
    <property type="evidence" value="ECO:0007669"/>
    <property type="project" value="UniProtKB-SubCell"/>
</dbReference>
<evidence type="ECO:0000256" key="5">
    <source>
        <dbReference type="ARBA" id="ARBA00022989"/>
    </source>
</evidence>
<dbReference type="KEGG" id="tpf:TPHA_0J02850"/>
<evidence type="ECO:0000256" key="2">
    <source>
        <dbReference type="ARBA" id="ARBA00022692"/>
    </source>
</evidence>
<keyword evidence="13" id="KW-1185">Reference proteome</keyword>
<dbReference type="HOGENOM" id="CLU_025632_5_1_1"/>
<evidence type="ECO:0000313" key="12">
    <source>
        <dbReference type="EMBL" id="CCE65106.1"/>
    </source>
</evidence>
<gene>
    <name evidence="12" type="primary">TPHA0J02850</name>
    <name evidence="12" type="ordered locus">TPHA_0J02850</name>
</gene>
<evidence type="ECO:0000256" key="9">
    <source>
        <dbReference type="ARBA" id="ARBA00024807"/>
    </source>
</evidence>
<evidence type="ECO:0000256" key="1">
    <source>
        <dbReference type="ARBA" id="ARBA00007472"/>
    </source>
</evidence>
<dbReference type="eggNOG" id="ENOG502QQ1E">
    <property type="taxonomic scope" value="Eukaryota"/>
</dbReference>
<comment type="subunit">
    <text evidence="10">Homooligomer.</text>
</comment>
<keyword evidence="5 10" id="KW-1133">Transmembrane helix</keyword>
<protein>
    <recommendedName>
        <fullName evidence="10">Sensitive to high expression protein 9, mitochondrial</fullName>
    </recommendedName>
</protein>
<comment type="function">
    <text evidence="9">Required for the maintenance of the structure of the mitochondrial inner membrane. Involved in mitochondrial morphology. Causes growth arrest when highly overexpressed.</text>
</comment>
<keyword evidence="3 10" id="KW-0999">Mitochondrion inner membrane</keyword>
<evidence type="ECO:0000256" key="7">
    <source>
        <dbReference type="ARBA" id="ARBA00023128"/>
    </source>
</evidence>
<dbReference type="InterPro" id="IPR008839">
    <property type="entry name" value="MDM33_fungi"/>
</dbReference>
<proteinExistence type="inferred from homology"/>
<dbReference type="GeneID" id="11533081"/>
<keyword evidence="4 10" id="KW-0809">Transit peptide</keyword>
<comment type="similarity">
    <text evidence="1 10">Belongs to the SHE9 family.</text>
</comment>
<feature type="transmembrane region" description="Helical" evidence="10">
    <location>
        <begin position="420"/>
        <end position="439"/>
    </location>
</feature>
<dbReference type="OrthoDB" id="5595506at2759"/>
<dbReference type="GO" id="GO:0007007">
    <property type="term" value="P:inner mitochondrial membrane organization"/>
    <property type="evidence" value="ECO:0007669"/>
    <property type="project" value="EnsemblFungi"/>
</dbReference>
<reference evidence="12 13" key="1">
    <citation type="journal article" date="2011" name="Proc. Natl. Acad. Sci. U.S.A.">
        <title>Evolutionary erosion of yeast sex chromosomes by mating-type switching accidents.</title>
        <authorList>
            <person name="Gordon J.L."/>
            <person name="Armisen D."/>
            <person name="Proux-Wera E."/>
            <person name="Oheigeartaigh S.S."/>
            <person name="Byrne K.P."/>
            <person name="Wolfe K.H."/>
        </authorList>
    </citation>
    <scope>NUCLEOTIDE SEQUENCE [LARGE SCALE GENOMIC DNA]</scope>
    <source>
        <strain evidence="13">ATCC 24235 / CBS 4417 / NBRC 1672 / NRRL Y-8282 / UCD 70-5</strain>
    </source>
</reference>
<accession>G8BZ14</accession>
<comment type="subcellular location">
    <subcellularLocation>
        <location evidence="10">Mitochondrion inner membrane</location>
        <topology evidence="10">Multi-pass membrane protein</topology>
    </subcellularLocation>
</comment>
<keyword evidence="7 10" id="KW-0496">Mitochondrion</keyword>
<keyword evidence="8 10" id="KW-0472">Membrane</keyword>
<organism evidence="12 13">
    <name type="scientific">Tetrapisispora phaffii (strain ATCC 24235 / CBS 4417 / NBRC 1672 / NRRL Y-8282 / UCD 70-5)</name>
    <name type="common">Yeast</name>
    <name type="synonym">Fabospora phaffii</name>
    <dbReference type="NCBI Taxonomy" id="1071381"/>
    <lineage>
        <taxon>Eukaryota</taxon>
        <taxon>Fungi</taxon>
        <taxon>Dikarya</taxon>
        <taxon>Ascomycota</taxon>
        <taxon>Saccharomycotina</taxon>
        <taxon>Saccharomycetes</taxon>
        <taxon>Saccharomycetales</taxon>
        <taxon>Saccharomycetaceae</taxon>
        <taxon>Tetrapisispora</taxon>
    </lineage>
</organism>
<evidence type="ECO:0000256" key="11">
    <source>
        <dbReference type="SAM" id="Coils"/>
    </source>
</evidence>
<evidence type="ECO:0000256" key="3">
    <source>
        <dbReference type="ARBA" id="ARBA00022792"/>
    </source>
</evidence>
<dbReference type="AlphaFoldDB" id="G8BZ14"/>
<evidence type="ECO:0000256" key="6">
    <source>
        <dbReference type="ARBA" id="ARBA00023054"/>
    </source>
</evidence>
<dbReference type="Pfam" id="PF05546">
    <property type="entry name" value="She9_MDM33"/>
    <property type="match status" value="1"/>
</dbReference>
<keyword evidence="2 10" id="KW-0812">Transmembrane</keyword>
<feature type="coiled-coil region" evidence="11">
    <location>
        <begin position="191"/>
        <end position="239"/>
    </location>
</feature>
<feature type="transmembrane region" description="Helical" evidence="10">
    <location>
        <begin position="310"/>
        <end position="330"/>
    </location>
</feature>